<gene>
    <name evidence="2" type="ORF">CTEN210_13281</name>
</gene>
<keyword evidence="3" id="KW-1185">Reference proteome</keyword>
<protein>
    <submittedName>
        <fullName evidence="2">Uncharacterized protein</fullName>
    </submittedName>
</protein>
<organism evidence="2 3">
    <name type="scientific">Chaetoceros tenuissimus</name>
    <dbReference type="NCBI Taxonomy" id="426638"/>
    <lineage>
        <taxon>Eukaryota</taxon>
        <taxon>Sar</taxon>
        <taxon>Stramenopiles</taxon>
        <taxon>Ochrophyta</taxon>
        <taxon>Bacillariophyta</taxon>
        <taxon>Coscinodiscophyceae</taxon>
        <taxon>Chaetocerotophycidae</taxon>
        <taxon>Chaetocerotales</taxon>
        <taxon>Chaetocerotaceae</taxon>
        <taxon>Chaetoceros</taxon>
    </lineage>
</organism>
<proteinExistence type="predicted"/>
<dbReference type="Proteomes" id="UP001054902">
    <property type="component" value="Unassembled WGS sequence"/>
</dbReference>
<accession>A0AAD3D4X7</accession>
<name>A0AAD3D4X7_9STRA</name>
<dbReference type="EMBL" id="BLLK01000056">
    <property type="protein sequence ID" value="GFH56805.1"/>
    <property type="molecule type" value="Genomic_DNA"/>
</dbReference>
<evidence type="ECO:0000313" key="3">
    <source>
        <dbReference type="Proteomes" id="UP001054902"/>
    </source>
</evidence>
<feature type="region of interest" description="Disordered" evidence="1">
    <location>
        <begin position="402"/>
        <end position="430"/>
    </location>
</feature>
<comment type="caution">
    <text evidence="2">The sequence shown here is derived from an EMBL/GenBank/DDBJ whole genome shotgun (WGS) entry which is preliminary data.</text>
</comment>
<reference evidence="2 3" key="1">
    <citation type="journal article" date="2021" name="Sci. Rep.">
        <title>The genome of the diatom Chaetoceros tenuissimus carries an ancient integrated fragment of an extant virus.</title>
        <authorList>
            <person name="Hongo Y."/>
            <person name="Kimura K."/>
            <person name="Takaki Y."/>
            <person name="Yoshida Y."/>
            <person name="Baba S."/>
            <person name="Kobayashi G."/>
            <person name="Nagasaki K."/>
            <person name="Hano T."/>
            <person name="Tomaru Y."/>
        </authorList>
    </citation>
    <scope>NUCLEOTIDE SEQUENCE [LARGE SCALE GENOMIC DNA]</scope>
    <source>
        <strain evidence="2 3">NIES-3715</strain>
    </source>
</reference>
<evidence type="ECO:0000256" key="1">
    <source>
        <dbReference type="SAM" id="MobiDB-lite"/>
    </source>
</evidence>
<sequence>MSIFEDAEKQEKLFSRIKETIGTLQKDKLWNDDQFFNEVKRLLTIGNLTEDRISKVVADALFNLKISQPEIKYVKKLVQAFPDSLKCKNSDNCLPIEQLTFYPKQDSGKNGSKYILTLALEGLKHDVGGKNMRGGLLCESSIGNSLQRLSKCCYDDWYLEPLQDLRRHKLLLKKDIVDFNLLHHSCIRKSSLERFKYFLEWDPEALVKTTVDGVPLMHSLMKYQGDTYTLSHKASFKRCLQFSMKHYQHLLFLKDNDDKTAFEQAIKKFGEKEAMSMLREIFTKKEAGYPILHQVIVHQPKYYNLFLKWFPYMFRLRDENGRTPTQVMFSMNREFLQDHQTCWINQTTDQLEEKDPKTTLRPFASVAYGMLGDLDLSYQILRMHPSVIDVILEQREELADANNAKKRNVEENPNHCNKKKKGEESAEATT</sequence>
<dbReference type="AlphaFoldDB" id="A0AAD3D4X7"/>
<evidence type="ECO:0000313" key="2">
    <source>
        <dbReference type="EMBL" id="GFH56805.1"/>
    </source>
</evidence>